<keyword evidence="3" id="KW-0406">Ion transport</keyword>
<dbReference type="Pfam" id="PF07885">
    <property type="entry name" value="Ion_trans_2"/>
    <property type="match status" value="1"/>
</dbReference>
<organism evidence="3 4">
    <name type="scientific">Phyllobacterium pellucidum</name>
    <dbReference type="NCBI Taxonomy" id="2740464"/>
    <lineage>
        <taxon>Bacteria</taxon>
        <taxon>Pseudomonadati</taxon>
        <taxon>Pseudomonadota</taxon>
        <taxon>Alphaproteobacteria</taxon>
        <taxon>Hyphomicrobiales</taxon>
        <taxon>Phyllobacteriaceae</taxon>
        <taxon>Phyllobacterium</taxon>
    </lineage>
</organism>
<gene>
    <name evidence="3" type="ORF">HQ945_14305</name>
</gene>
<feature type="transmembrane region" description="Helical" evidence="1">
    <location>
        <begin position="56"/>
        <end position="82"/>
    </location>
</feature>
<comment type="caution">
    <text evidence="3">The sequence shown here is derived from an EMBL/GenBank/DDBJ whole genome shotgun (WGS) entry which is preliminary data.</text>
</comment>
<evidence type="ECO:0000313" key="4">
    <source>
        <dbReference type="Proteomes" id="UP000550508"/>
    </source>
</evidence>
<keyword evidence="1" id="KW-0472">Membrane</keyword>
<dbReference type="InterPro" id="IPR013099">
    <property type="entry name" value="K_chnl_dom"/>
</dbReference>
<feature type="transmembrane region" description="Helical" evidence="1">
    <location>
        <begin position="13"/>
        <end position="35"/>
    </location>
</feature>
<proteinExistence type="predicted"/>
<feature type="domain" description="Potassium channel" evidence="2">
    <location>
        <begin position="70"/>
        <end position="141"/>
    </location>
</feature>
<reference evidence="3 4" key="1">
    <citation type="submission" date="2020-05" db="EMBL/GenBank/DDBJ databases">
        <authorList>
            <person name="Kim M.K."/>
        </authorList>
    </citation>
    <scope>NUCLEOTIDE SEQUENCE [LARGE SCALE GENOMIC DNA]</scope>
    <source>
        <strain evidence="3 4">BT25</strain>
    </source>
</reference>
<dbReference type="SUPFAM" id="SSF81324">
    <property type="entry name" value="Voltage-gated potassium channels"/>
    <property type="match status" value="1"/>
</dbReference>
<feature type="transmembrane region" description="Helical" evidence="1">
    <location>
        <begin position="116"/>
        <end position="140"/>
    </location>
</feature>
<keyword evidence="3" id="KW-0813">Transport</keyword>
<keyword evidence="3" id="KW-0407">Ion channel</keyword>
<sequence>MNDLSTPEPVLEIAVGTVILIIVIFVHGAGIRAINLRFNRAWVHVDSGTSHWRINLLLAATIASLSALHFTETLIWAAPIYARGFIPSMRDSYYFVLESYTTLGQGNIALPERWRLLGPIIAISGLFTFGWTSSVLVSIMTEFGKLDRARIKGPKERASDQADPDA</sequence>
<keyword evidence="4" id="KW-1185">Reference proteome</keyword>
<dbReference type="RefSeq" id="WP_113281557.1">
    <property type="nucleotide sequence ID" value="NZ_JABUMX010000003.1"/>
</dbReference>
<protein>
    <submittedName>
        <fullName evidence="3">Two pore domain potassium channel family protein</fullName>
    </submittedName>
</protein>
<keyword evidence="1" id="KW-0812">Transmembrane</keyword>
<dbReference type="EMBL" id="JABUMX010000003">
    <property type="protein sequence ID" value="NTS32428.1"/>
    <property type="molecule type" value="Genomic_DNA"/>
</dbReference>
<accession>A0A849VQZ1</accession>
<dbReference type="Gene3D" id="1.10.287.70">
    <property type="match status" value="1"/>
</dbReference>
<dbReference type="GO" id="GO:0034220">
    <property type="term" value="P:monoatomic ion transmembrane transport"/>
    <property type="evidence" value="ECO:0007669"/>
    <property type="project" value="UniProtKB-KW"/>
</dbReference>
<dbReference type="Proteomes" id="UP000550508">
    <property type="component" value="Unassembled WGS sequence"/>
</dbReference>
<evidence type="ECO:0000259" key="2">
    <source>
        <dbReference type="Pfam" id="PF07885"/>
    </source>
</evidence>
<evidence type="ECO:0000256" key="1">
    <source>
        <dbReference type="SAM" id="Phobius"/>
    </source>
</evidence>
<dbReference type="AlphaFoldDB" id="A0A849VQZ1"/>
<keyword evidence="1" id="KW-1133">Transmembrane helix</keyword>
<name>A0A849VQZ1_9HYPH</name>
<evidence type="ECO:0000313" key="3">
    <source>
        <dbReference type="EMBL" id="NTS32428.1"/>
    </source>
</evidence>